<dbReference type="SUPFAM" id="SSF141523">
    <property type="entry name" value="L,D-transpeptidase catalytic domain-like"/>
    <property type="match status" value="1"/>
</dbReference>
<comment type="similarity">
    <text evidence="2">Belongs to the YkuD family.</text>
</comment>
<evidence type="ECO:0000313" key="9">
    <source>
        <dbReference type="EMBL" id="MFC7334830.1"/>
    </source>
</evidence>
<keyword evidence="6 7" id="KW-0961">Cell wall biogenesis/degradation</keyword>
<evidence type="ECO:0000256" key="5">
    <source>
        <dbReference type="ARBA" id="ARBA00022984"/>
    </source>
</evidence>
<keyword evidence="3" id="KW-0808">Transferase</keyword>
<dbReference type="InterPro" id="IPR005490">
    <property type="entry name" value="LD_TPept_cat_dom"/>
</dbReference>
<feature type="active site" description="Nucleophile" evidence="7">
    <location>
        <position position="144"/>
    </location>
</feature>
<keyword evidence="10" id="KW-1185">Reference proteome</keyword>
<organism evidence="9 10">
    <name type="scientific">Rhodocista pekingensis</name>
    <dbReference type="NCBI Taxonomy" id="201185"/>
    <lineage>
        <taxon>Bacteria</taxon>
        <taxon>Pseudomonadati</taxon>
        <taxon>Pseudomonadota</taxon>
        <taxon>Alphaproteobacteria</taxon>
        <taxon>Rhodospirillales</taxon>
        <taxon>Azospirillaceae</taxon>
        <taxon>Rhodocista</taxon>
    </lineage>
</organism>
<evidence type="ECO:0000313" key="10">
    <source>
        <dbReference type="Proteomes" id="UP001596456"/>
    </source>
</evidence>
<dbReference type="Proteomes" id="UP001596456">
    <property type="component" value="Unassembled WGS sequence"/>
</dbReference>
<evidence type="ECO:0000259" key="8">
    <source>
        <dbReference type="PROSITE" id="PS52029"/>
    </source>
</evidence>
<dbReference type="RefSeq" id="WP_377360374.1">
    <property type="nucleotide sequence ID" value="NZ_JBHTCM010000020.1"/>
</dbReference>
<name>A0ABW2L0S9_9PROT</name>
<comment type="pathway">
    <text evidence="1 7">Cell wall biogenesis; peptidoglycan biosynthesis.</text>
</comment>
<dbReference type="InterPro" id="IPR038063">
    <property type="entry name" value="Transpep_catalytic_dom"/>
</dbReference>
<keyword evidence="4 7" id="KW-0133">Cell shape</keyword>
<dbReference type="PROSITE" id="PS52029">
    <property type="entry name" value="LD_TPASE"/>
    <property type="match status" value="1"/>
</dbReference>
<gene>
    <name evidence="9" type="ORF">ACFQPS_16820</name>
</gene>
<dbReference type="Pfam" id="PF03734">
    <property type="entry name" value="YkuD"/>
    <property type="match status" value="1"/>
</dbReference>
<comment type="caution">
    <text evidence="9">The sequence shown here is derived from an EMBL/GenBank/DDBJ whole genome shotgun (WGS) entry which is preliminary data.</text>
</comment>
<evidence type="ECO:0000256" key="2">
    <source>
        <dbReference type="ARBA" id="ARBA00005992"/>
    </source>
</evidence>
<proteinExistence type="inferred from homology"/>
<evidence type="ECO:0000256" key="6">
    <source>
        <dbReference type="ARBA" id="ARBA00023316"/>
    </source>
</evidence>
<sequence>MDLIIDSLPDGTHRLRWPGGSARCAVGRGGIRPDKREGDGATPVGAFPLRRLLYRPDRLAPPATGLPLAAIALDDGWCDDPAHPAYNRPVRLPFAAGHEVLWREDAIYDLIVVPGHNDDPPVPGLGSAVFLHVAKPGYEPTAGCVALARDDLLALLALCRPGDRLVVPGG</sequence>
<protein>
    <submittedName>
        <fullName evidence="9">L,D-transpeptidase</fullName>
    </submittedName>
</protein>
<dbReference type="PANTHER" id="PTHR38589">
    <property type="entry name" value="BLR0621 PROTEIN"/>
    <property type="match status" value="1"/>
</dbReference>
<evidence type="ECO:0000256" key="3">
    <source>
        <dbReference type="ARBA" id="ARBA00022679"/>
    </source>
</evidence>
<dbReference type="EMBL" id="JBHTCM010000020">
    <property type="protein sequence ID" value="MFC7334830.1"/>
    <property type="molecule type" value="Genomic_DNA"/>
</dbReference>
<reference evidence="10" key="1">
    <citation type="journal article" date="2019" name="Int. J. Syst. Evol. Microbiol.">
        <title>The Global Catalogue of Microorganisms (GCM) 10K type strain sequencing project: providing services to taxonomists for standard genome sequencing and annotation.</title>
        <authorList>
            <consortium name="The Broad Institute Genomics Platform"/>
            <consortium name="The Broad Institute Genome Sequencing Center for Infectious Disease"/>
            <person name="Wu L."/>
            <person name="Ma J."/>
        </authorList>
    </citation>
    <scope>NUCLEOTIDE SEQUENCE [LARGE SCALE GENOMIC DNA]</scope>
    <source>
        <strain evidence="10">CGMCC 1.16275</strain>
    </source>
</reference>
<dbReference type="PANTHER" id="PTHR38589:SF1">
    <property type="entry name" value="BLR0621 PROTEIN"/>
    <property type="match status" value="1"/>
</dbReference>
<feature type="domain" description="L,D-TPase catalytic" evidence="8">
    <location>
        <begin position="1"/>
        <end position="168"/>
    </location>
</feature>
<keyword evidence="5 7" id="KW-0573">Peptidoglycan synthesis</keyword>
<evidence type="ECO:0000256" key="4">
    <source>
        <dbReference type="ARBA" id="ARBA00022960"/>
    </source>
</evidence>
<evidence type="ECO:0000256" key="7">
    <source>
        <dbReference type="PROSITE-ProRule" id="PRU01373"/>
    </source>
</evidence>
<feature type="active site" description="Proton donor/acceptor" evidence="7">
    <location>
        <position position="132"/>
    </location>
</feature>
<evidence type="ECO:0000256" key="1">
    <source>
        <dbReference type="ARBA" id="ARBA00004752"/>
    </source>
</evidence>
<accession>A0ABW2L0S9</accession>